<dbReference type="OrthoDB" id="275270at2"/>
<organism evidence="2 3">
    <name type="scientific">Tepidibacillus decaturensis</name>
    <dbReference type="NCBI Taxonomy" id="1413211"/>
    <lineage>
        <taxon>Bacteria</taxon>
        <taxon>Bacillati</taxon>
        <taxon>Bacillota</taxon>
        <taxon>Bacilli</taxon>
        <taxon>Bacillales</taxon>
        <taxon>Bacillaceae</taxon>
        <taxon>Tepidibacillus</taxon>
    </lineage>
</organism>
<dbReference type="EMBL" id="LSKU01000001">
    <property type="protein sequence ID" value="KXG45073.1"/>
    <property type="molecule type" value="Genomic_DNA"/>
</dbReference>
<protein>
    <recommendedName>
        <fullName evidence="1">Peptidase M6-like domain-containing protein</fullName>
    </recommendedName>
</protein>
<proteinExistence type="predicted"/>
<dbReference type="SUPFAM" id="SSF55486">
    <property type="entry name" value="Metalloproteases ('zincins'), catalytic domain"/>
    <property type="match status" value="2"/>
</dbReference>
<gene>
    <name evidence="2" type="ORF">U473_09840</name>
</gene>
<dbReference type="STRING" id="1413211.U473_09840"/>
<dbReference type="GO" id="GO:0006508">
    <property type="term" value="P:proteolysis"/>
    <property type="evidence" value="ECO:0007669"/>
    <property type="project" value="InterPro"/>
</dbReference>
<dbReference type="Pfam" id="PF05547">
    <property type="entry name" value="Peptidase_M6"/>
    <property type="match status" value="1"/>
</dbReference>
<feature type="domain" description="Peptidase M6-like" evidence="1">
    <location>
        <begin position="334"/>
        <end position="405"/>
    </location>
</feature>
<dbReference type="NCBIfam" id="TIGR03296">
    <property type="entry name" value="M6dom_TIGR03296"/>
    <property type="match status" value="1"/>
</dbReference>
<reference evidence="2 3" key="1">
    <citation type="submission" date="2016-02" db="EMBL/GenBank/DDBJ databases">
        <title>Draft Genome for Tepidibacillus decaturensis nov. sp. Strain Z9, an Anaerobic, Moderately Thermophilic and Heterotrophic Bacterium from Deep Subsurface of the Illinois Basin, USA.</title>
        <authorList>
            <person name="Dong Y."/>
            <person name="Chang J.Y."/>
            <person name="Sanford R."/>
            <person name="Fouke B.W."/>
        </authorList>
    </citation>
    <scope>NUCLEOTIDE SEQUENCE [LARGE SCALE GENOMIC DNA]</scope>
    <source>
        <strain evidence="2 3">Z9</strain>
    </source>
</reference>
<dbReference type="InterPro" id="IPR008757">
    <property type="entry name" value="Peptidase_M6-like_domain"/>
</dbReference>
<dbReference type="Proteomes" id="UP000070352">
    <property type="component" value="Unassembled WGS sequence"/>
</dbReference>
<dbReference type="AlphaFoldDB" id="A0A135L833"/>
<dbReference type="PANTHER" id="PTHR41775:SF1">
    <property type="entry name" value="PEPTIDASE M6-LIKE DOMAIN-CONTAINING PROTEIN"/>
    <property type="match status" value="1"/>
</dbReference>
<name>A0A135L833_9BACI</name>
<dbReference type="GO" id="GO:0008233">
    <property type="term" value="F:peptidase activity"/>
    <property type="evidence" value="ECO:0007669"/>
    <property type="project" value="InterPro"/>
</dbReference>
<evidence type="ECO:0000313" key="3">
    <source>
        <dbReference type="Proteomes" id="UP000070352"/>
    </source>
</evidence>
<evidence type="ECO:0000259" key="1">
    <source>
        <dbReference type="Pfam" id="PF05547"/>
    </source>
</evidence>
<sequence length="604" mass="67509">MATFILSTSLVVSSFLVGGVNAKVEDVAKGKQLQANLASYVAATPELVDMAKEKGISLEKNDPANLVGEKHGKKFNQPDQVGVQYQPTDDEIPMLVLLIEFPDTALGAPEERVPANYFQDLIFGTEYNPYELPIFSKYATYNGTPVPTDRTMQNAYKESSYGKVTLTTYDDMTDIGWVTLPKPASYYLEQSDHFVYGNANGDARMGELIIDALKTADQVVDFSKYAVNGEVPNVFIIHEGTGGEWSRDPQQIWSHKWSTLGALFWGGWYETGYYPSDTNRDGVESDEEWNAWLEKVLPDLFYDNVLVYTYTIEPEIGGNVAGYNPFTGQYDGVYQSGPYPAQVGVFAHEFGHALGLPDFYDTAYTSEGVGNFSMMAGGSWLRYPNAGAYSGNSPSHFDPYSKMFLGWLNPIEVKPEDGAKTLTLRPVNEAQDVVKMEVPGSNGTEYFLFENIQQKGFNQGYVRVGENAHGLVAWHVDENVIKLYHTAGFRPNNVENWKNKRFQYNQYQIAADGTKVTHYGLSVVQADGNYDLEHNVNRGDERDFFKTGSQITPYTSNVHTGSYYFWSENNPVPANTGIHVTNIQENPDGSITADFYYDFGNQLK</sequence>
<evidence type="ECO:0000313" key="2">
    <source>
        <dbReference type="EMBL" id="KXG45073.1"/>
    </source>
</evidence>
<comment type="caution">
    <text evidence="2">The sequence shown here is derived from an EMBL/GenBank/DDBJ whole genome shotgun (WGS) entry which is preliminary data.</text>
</comment>
<keyword evidence="3" id="KW-1185">Reference proteome</keyword>
<accession>A0A135L833</accession>
<dbReference type="PANTHER" id="PTHR41775">
    <property type="entry name" value="SECRETED PROTEIN-RELATED"/>
    <property type="match status" value="1"/>
</dbReference>